<reference evidence="4 5" key="1">
    <citation type="submission" date="2016-08" db="EMBL/GenBank/DDBJ databases">
        <title>Genome sequence of Clavibacter michiganensis spp strain CFBP7494.</title>
        <authorList>
            <person name="Thapa S.P."/>
            <person name="Coaker G."/>
            <person name="Jacques M.-A."/>
        </authorList>
    </citation>
    <scope>NUCLEOTIDE SEQUENCE [LARGE SCALE GENOMIC DNA]</scope>
    <source>
        <strain evidence="4">CFBP7494</strain>
    </source>
</reference>
<dbReference type="CDD" id="cd02440">
    <property type="entry name" value="AdoMet_MTases"/>
    <property type="match status" value="1"/>
</dbReference>
<evidence type="ECO:0000259" key="3">
    <source>
        <dbReference type="Pfam" id="PF13649"/>
    </source>
</evidence>
<evidence type="ECO:0000256" key="2">
    <source>
        <dbReference type="ARBA" id="ARBA00022679"/>
    </source>
</evidence>
<protein>
    <submittedName>
        <fullName evidence="4">Malonyl-[acyl-carrier protein] O-methyltransferase</fullName>
    </submittedName>
</protein>
<dbReference type="GO" id="GO:0032259">
    <property type="term" value="P:methylation"/>
    <property type="evidence" value="ECO:0007669"/>
    <property type="project" value="UniProtKB-KW"/>
</dbReference>
<organism evidence="4 5">
    <name type="scientific">Clavibacter michiganensis</name>
    <dbReference type="NCBI Taxonomy" id="28447"/>
    <lineage>
        <taxon>Bacteria</taxon>
        <taxon>Bacillati</taxon>
        <taxon>Actinomycetota</taxon>
        <taxon>Actinomycetes</taxon>
        <taxon>Micrococcales</taxon>
        <taxon>Microbacteriaceae</taxon>
        <taxon>Clavibacter</taxon>
    </lineage>
</organism>
<comment type="caution">
    <text evidence="4">The sequence shown here is derived from an EMBL/GenBank/DDBJ whole genome shotgun (WGS) entry which is preliminary data.</text>
</comment>
<accession>A0A251Y956</accession>
<keyword evidence="1 4" id="KW-0489">Methyltransferase</keyword>
<keyword evidence="2 4" id="KW-0808">Transferase</keyword>
<dbReference type="InterPro" id="IPR029063">
    <property type="entry name" value="SAM-dependent_MTases_sf"/>
</dbReference>
<feature type="domain" description="Methyltransferase" evidence="3">
    <location>
        <begin position="45"/>
        <end position="135"/>
    </location>
</feature>
<name>A0A251Y956_9MICO</name>
<gene>
    <name evidence="4" type="primary">bioC</name>
    <name evidence="4" type="ORF">BFL34_01608</name>
</gene>
<evidence type="ECO:0000313" key="4">
    <source>
        <dbReference type="EMBL" id="OUE20790.1"/>
    </source>
</evidence>
<dbReference type="RefSeq" id="WP_086521533.1">
    <property type="nucleotide sequence ID" value="NZ_MDJW01000008.1"/>
</dbReference>
<dbReference type="EMBL" id="MDJW01000008">
    <property type="protein sequence ID" value="OUE20790.1"/>
    <property type="molecule type" value="Genomic_DNA"/>
</dbReference>
<evidence type="ECO:0000313" key="5">
    <source>
        <dbReference type="Proteomes" id="UP000194837"/>
    </source>
</evidence>
<dbReference type="PANTHER" id="PTHR43861">
    <property type="entry name" value="TRANS-ACONITATE 2-METHYLTRANSFERASE-RELATED"/>
    <property type="match status" value="1"/>
</dbReference>
<dbReference type="Proteomes" id="UP000194837">
    <property type="component" value="Unassembled WGS sequence"/>
</dbReference>
<proteinExistence type="predicted"/>
<dbReference type="GO" id="GO:0008168">
    <property type="term" value="F:methyltransferase activity"/>
    <property type="evidence" value="ECO:0007669"/>
    <property type="project" value="UniProtKB-KW"/>
</dbReference>
<dbReference type="PANTHER" id="PTHR43861:SF1">
    <property type="entry name" value="TRANS-ACONITATE 2-METHYLTRANSFERASE"/>
    <property type="match status" value="1"/>
</dbReference>
<sequence>MTGPVGDAYAARAAEYAEHLGTLDAVHPADLALVTSWADGIAGPVLDAGCGPGHWTAHLASRGLDARGVDLVPAFVAHARTAHPAVPFEVGDLDALDVRGGGLGGALAWYSLIHHAPDRIDVPLGELARVIRPGGDLLVGAFAGAATEPFDHAVTRAWRWSPDALAAEIRTAGFEVDEVHTRTAAGQRPHLAVVARRHADAPPRLAG</sequence>
<dbReference type="SUPFAM" id="SSF53335">
    <property type="entry name" value="S-adenosyl-L-methionine-dependent methyltransferases"/>
    <property type="match status" value="1"/>
</dbReference>
<evidence type="ECO:0000256" key="1">
    <source>
        <dbReference type="ARBA" id="ARBA00022603"/>
    </source>
</evidence>
<dbReference type="Pfam" id="PF13649">
    <property type="entry name" value="Methyltransf_25"/>
    <property type="match status" value="1"/>
</dbReference>
<dbReference type="AlphaFoldDB" id="A0A251Y956"/>
<dbReference type="InterPro" id="IPR041698">
    <property type="entry name" value="Methyltransf_25"/>
</dbReference>
<dbReference type="Gene3D" id="3.40.50.150">
    <property type="entry name" value="Vaccinia Virus protein VP39"/>
    <property type="match status" value="1"/>
</dbReference>